<sequence>MVTSASHALCQSNGGFFCLDSLFPDVLGYQRSQRSPNGASSEALGMDTVTYTVTAVYITVPYGYSFTRNRNLSSRKWEKFEHFKTSSSSADDHATPQNFCVFTQLSKRQMRDTNVSDTPVPAQTQHARAVVLARELRQTADDRITHAGIVSIRNQFNHRKHLQQVLPSKILTVCFSIPPCSESLRGFQWIQLTLLDSETASASVLTRVGGRNRPLASDGGNHADGLNVVEPFLRRVGEMARQLTLWNHRDWIGIRTYHYYRSPNHYVTAAWPRAVLPKRAVGRYLLRTYKN</sequence>
<dbReference type="AlphaFoldDB" id="A0AAD6VDT1"/>
<proteinExistence type="predicted"/>
<evidence type="ECO:0000313" key="1">
    <source>
        <dbReference type="EMBL" id="KAJ7210102.1"/>
    </source>
</evidence>
<dbReference type="EMBL" id="JARJCW010000029">
    <property type="protein sequence ID" value="KAJ7210102.1"/>
    <property type="molecule type" value="Genomic_DNA"/>
</dbReference>
<keyword evidence="2" id="KW-1185">Reference proteome</keyword>
<accession>A0AAD6VDT1</accession>
<gene>
    <name evidence="1" type="ORF">GGX14DRAFT_394897</name>
</gene>
<evidence type="ECO:0000313" key="2">
    <source>
        <dbReference type="Proteomes" id="UP001219525"/>
    </source>
</evidence>
<dbReference type="Proteomes" id="UP001219525">
    <property type="component" value="Unassembled WGS sequence"/>
</dbReference>
<protein>
    <submittedName>
        <fullName evidence="1">Uncharacterized protein</fullName>
    </submittedName>
</protein>
<name>A0AAD6VDT1_9AGAR</name>
<comment type="caution">
    <text evidence="1">The sequence shown here is derived from an EMBL/GenBank/DDBJ whole genome shotgun (WGS) entry which is preliminary data.</text>
</comment>
<reference evidence="1" key="1">
    <citation type="submission" date="2023-03" db="EMBL/GenBank/DDBJ databases">
        <title>Massive genome expansion in bonnet fungi (Mycena s.s.) driven by repeated elements and novel gene families across ecological guilds.</title>
        <authorList>
            <consortium name="Lawrence Berkeley National Laboratory"/>
            <person name="Harder C.B."/>
            <person name="Miyauchi S."/>
            <person name="Viragh M."/>
            <person name="Kuo A."/>
            <person name="Thoen E."/>
            <person name="Andreopoulos B."/>
            <person name="Lu D."/>
            <person name="Skrede I."/>
            <person name="Drula E."/>
            <person name="Henrissat B."/>
            <person name="Morin E."/>
            <person name="Kohler A."/>
            <person name="Barry K."/>
            <person name="LaButti K."/>
            <person name="Morin E."/>
            <person name="Salamov A."/>
            <person name="Lipzen A."/>
            <person name="Mereny Z."/>
            <person name="Hegedus B."/>
            <person name="Baldrian P."/>
            <person name="Stursova M."/>
            <person name="Weitz H."/>
            <person name="Taylor A."/>
            <person name="Grigoriev I.V."/>
            <person name="Nagy L.G."/>
            <person name="Martin F."/>
            <person name="Kauserud H."/>
        </authorList>
    </citation>
    <scope>NUCLEOTIDE SEQUENCE</scope>
    <source>
        <strain evidence="1">9144</strain>
    </source>
</reference>
<organism evidence="1 2">
    <name type="scientific">Mycena pura</name>
    <dbReference type="NCBI Taxonomy" id="153505"/>
    <lineage>
        <taxon>Eukaryota</taxon>
        <taxon>Fungi</taxon>
        <taxon>Dikarya</taxon>
        <taxon>Basidiomycota</taxon>
        <taxon>Agaricomycotina</taxon>
        <taxon>Agaricomycetes</taxon>
        <taxon>Agaricomycetidae</taxon>
        <taxon>Agaricales</taxon>
        <taxon>Marasmiineae</taxon>
        <taxon>Mycenaceae</taxon>
        <taxon>Mycena</taxon>
    </lineage>
</organism>